<comment type="caution">
    <text evidence="2">The sequence shown here is derived from an EMBL/GenBank/DDBJ whole genome shotgun (WGS) entry which is preliminary data.</text>
</comment>
<protein>
    <submittedName>
        <fullName evidence="2">Uncharacterized protein</fullName>
    </submittedName>
</protein>
<keyword evidence="3" id="KW-1185">Reference proteome</keyword>
<sequence>MPLLLASAMAGTPYATFTFLSTSTIRIPHAAPHRFRPNPVLSSTSFPSKRIRRKNHLRPKIIRTLTKPFPTAPLSLIETTPLHNETVYDTPLKEILSGEELEVEKVEEFNVSETVSSVGEYSDSVGKLSVKSVLKYSAYFLGVLLFQTICAVWLFGNADSEGKERNFNEKWNALTDVNGNQVYVSESKLEEKINEIKVMAREARERERRELIEGDKGSELQKEIGARLVKLEKRLNSKSEKLQDSFTEYLGLFGDFEDGSDSKEENKTLMFKKKFRFKSPSMDASTPKCFSGLKDDSGFSKSGTGLNGLSRKTNVRSLKKDTGRKDGNVKLNSVKNKGNKLEKKGANLRKEMGSGNVFKTDDCLWMVPIPDALLLLLSVEFPIHFVVRLSANLGCLQNLSGSVQEIREGRSSNEDPEAGKSRDLETLNSESSAKDNQETFIKAERSAATSSRNGSRDPGKRPLAYKFGDKQSDVQKDLWWSNLPYVLAILMRRGSEHEESGGLYALRVPSQADKHEDFSYTIAFEDRGNANNFCYLLESFFEDLGDFSADIVPLQVKELHDAVKLHSKKVIVVKKGQLKLYAGQPFSEVEMALYSLFEQD</sequence>
<dbReference type="AlphaFoldDB" id="A0A835MT76"/>
<proteinExistence type="predicted"/>
<evidence type="ECO:0000313" key="2">
    <source>
        <dbReference type="EMBL" id="KAF9677992.1"/>
    </source>
</evidence>
<dbReference type="PANTHER" id="PTHR34962:SF3">
    <property type="entry name" value="ABC SUBFAMILY C PROTEIN"/>
    <property type="match status" value="1"/>
</dbReference>
<feature type="compositionally biased region" description="Basic and acidic residues" evidence="1">
    <location>
        <begin position="432"/>
        <end position="445"/>
    </location>
</feature>
<gene>
    <name evidence="2" type="ORF">SADUNF_Sadunf08G0165600</name>
</gene>
<evidence type="ECO:0000256" key="1">
    <source>
        <dbReference type="SAM" id="MobiDB-lite"/>
    </source>
</evidence>
<accession>A0A835MT76</accession>
<dbReference type="EMBL" id="JADGMS010000008">
    <property type="protein sequence ID" value="KAF9677992.1"/>
    <property type="molecule type" value="Genomic_DNA"/>
</dbReference>
<reference evidence="2 3" key="1">
    <citation type="submission" date="2020-10" db="EMBL/GenBank/DDBJ databases">
        <title>Plant Genome Project.</title>
        <authorList>
            <person name="Zhang R.-G."/>
        </authorList>
    </citation>
    <scope>NUCLEOTIDE SEQUENCE [LARGE SCALE GENOMIC DNA]</scope>
    <source>
        <strain evidence="2">FAFU-HL-1</strain>
        <tissue evidence="2">Leaf</tissue>
    </source>
</reference>
<dbReference type="OrthoDB" id="1894577at2759"/>
<evidence type="ECO:0000313" key="3">
    <source>
        <dbReference type="Proteomes" id="UP000657918"/>
    </source>
</evidence>
<organism evidence="2 3">
    <name type="scientific">Salix dunnii</name>
    <dbReference type="NCBI Taxonomy" id="1413687"/>
    <lineage>
        <taxon>Eukaryota</taxon>
        <taxon>Viridiplantae</taxon>
        <taxon>Streptophyta</taxon>
        <taxon>Embryophyta</taxon>
        <taxon>Tracheophyta</taxon>
        <taxon>Spermatophyta</taxon>
        <taxon>Magnoliopsida</taxon>
        <taxon>eudicotyledons</taxon>
        <taxon>Gunneridae</taxon>
        <taxon>Pentapetalae</taxon>
        <taxon>rosids</taxon>
        <taxon>fabids</taxon>
        <taxon>Malpighiales</taxon>
        <taxon>Salicaceae</taxon>
        <taxon>Saliceae</taxon>
        <taxon>Salix</taxon>
    </lineage>
</organism>
<dbReference type="PANTHER" id="PTHR34962">
    <property type="entry name" value="EMBRYO DEFECTIVE 1703-RELATED"/>
    <property type="match status" value="1"/>
</dbReference>
<feature type="compositionally biased region" description="Basic and acidic residues" evidence="1">
    <location>
        <begin position="405"/>
        <end position="425"/>
    </location>
</feature>
<feature type="region of interest" description="Disordered" evidence="1">
    <location>
        <begin position="405"/>
        <end position="466"/>
    </location>
</feature>
<name>A0A835MT76_9ROSI</name>
<dbReference type="Proteomes" id="UP000657918">
    <property type="component" value="Chromosome 8"/>
</dbReference>